<reference evidence="1 2" key="1">
    <citation type="submission" date="2016-02" db="EMBL/GenBank/DDBJ databases">
        <title>Draft genome sequence of the strain BR 10247T Bradyrhizobium neotropicale isolated from nodules of Centrolobium paraense.</title>
        <authorList>
            <person name="Simoes-Araujo J.L."/>
            <person name="Barauna A.C."/>
            <person name="Silva K."/>
            <person name="Zilli J.E."/>
        </authorList>
    </citation>
    <scope>NUCLEOTIDE SEQUENCE [LARGE SCALE GENOMIC DNA]</scope>
    <source>
        <strain evidence="1 2">BR 10247</strain>
    </source>
</reference>
<gene>
    <name evidence="1" type="ORF">AXW67_04665</name>
</gene>
<dbReference type="RefSeq" id="WP_063677787.1">
    <property type="nucleotide sequence ID" value="NZ_LSEF01000034.1"/>
</dbReference>
<evidence type="ECO:0000313" key="1">
    <source>
        <dbReference type="EMBL" id="OAF18458.1"/>
    </source>
</evidence>
<keyword evidence="2" id="KW-1185">Reference proteome</keyword>
<organism evidence="1 2">
    <name type="scientific">Bradyrhizobium neotropicale</name>
    <dbReference type="NCBI Taxonomy" id="1497615"/>
    <lineage>
        <taxon>Bacteria</taxon>
        <taxon>Pseudomonadati</taxon>
        <taxon>Pseudomonadota</taxon>
        <taxon>Alphaproteobacteria</taxon>
        <taxon>Hyphomicrobiales</taxon>
        <taxon>Nitrobacteraceae</taxon>
        <taxon>Bradyrhizobium</taxon>
    </lineage>
</organism>
<dbReference type="AlphaFoldDB" id="A0A176ZD33"/>
<dbReference type="SUPFAM" id="SSF53850">
    <property type="entry name" value="Periplasmic binding protein-like II"/>
    <property type="match status" value="1"/>
</dbReference>
<dbReference type="EMBL" id="LSEF01000034">
    <property type="protein sequence ID" value="OAF18458.1"/>
    <property type="molecule type" value="Genomic_DNA"/>
</dbReference>
<dbReference type="GO" id="GO:0030973">
    <property type="term" value="F:molybdate ion binding"/>
    <property type="evidence" value="ECO:0007669"/>
    <property type="project" value="TreeGrafter"/>
</dbReference>
<dbReference type="Pfam" id="PF13531">
    <property type="entry name" value="SBP_bac_11"/>
    <property type="match status" value="1"/>
</dbReference>
<dbReference type="PANTHER" id="PTHR30632">
    <property type="entry name" value="MOLYBDATE-BINDING PERIPLASMIC PROTEIN"/>
    <property type="match status" value="1"/>
</dbReference>
<dbReference type="GO" id="GO:0015689">
    <property type="term" value="P:molybdate ion transport"/>
    <property type="evidence" value="ECO:0007669"/>
    <property type="project" value="TreeGrafter"/>
</dbReference>
<comment type="caution">
    <text evidence="1">The sequence shown here is derived from an EMBL/GenBank/DDBJ whole genome shotgun (WGS) entry which is preliminary data.</text>
</comment>
<sequence length="228" mass="24086">MENAVRMLSTLGLLGAMRQLSSAFEAATDIRIDADFAPTQALLKRLREGEAADLVILTREGLDEVIGEGRVIADSAIDLARSYVGIAVRAGHAHPDIAGEGALRQTLLAARSVAYSRLGASGIYFAELIERMGIAAEINARATIVQQGFTAERLVTGEADLAVQQISELKQIDGIEVVGPIPHALQTPAVFSAGRMANAKHAAAADRLLHHLASPEVAPVLRQSGLEP</sequence>
<evidence type="ECO:0000313" key="2">
    <source>
        <dbReference type="Proteomes" id="UP000077173"/>
    </source>
</evidence>
<accession>A0A176ZD33</accession>
<dbReference type="InterPro" id="IPR050682">
    <property type="entry name" value="ModA/WtpA"/>
</dbReference>
<dbReference type="Gene3D" id="3.40.190.10">
    <property type="entry name" value="Periplasmic binding protein-like II"/>
    <property type="match status" value="2"/>
</dbReference>
<proteinExistence type="predicted"/>
<name>A0A176ZD33_9BRAD</name>
<protein>
    <submittedName>
        <fullName evidence="1">Molybdate ABC transporter substrate-binding protein</fullName>
    </submittedName>
</protein>
<dbReference type="Proteomes" id="UP000077173">
    <property type="component" value="Unassembled WGS sequence"/>
</dbReference>
<dbReference type="PANTHER" id="PTHR30632:SF11">
    <property type="entry name" value="BLR4797 PROTEIN"/>
    <property type="match status" value="1"/>
</dbReference>